<dbReference type="SUPFAM" id="SSF47090">
    <property type="entry name" value="PGBD-like"/>
    <property type="match status" value="1"/>
</dbReference>
<dbReference type="STRING" id="395963.Bind_3645"/>
<keyword evidence="4" id="KW-1185">Reference proteome</keyword>
<dbReference type="Gene3D" id="1.10.8.350">
    <property type="entry name" value="Bacterial muramidase"/>
    <property type="match status" value="1"/>
</dbReference>
<dbReference type="InterPro" id="IPR002477">
    <property type="entry name" value="Peptidoglycan-bd-like"/>
</dbReference>
<protein>
    <submittedName>
        <fullName evidence="3">Lytic murein transglycosylase</fullName>
    </submittedName>
</protein>
<gene>
    <name evidence="3" type="ordered locus">Bind_3645</name>
</gene>
<dbReference type="PANTHER" id="PTHR30163:SF10">
    <property type="entry name" value="TRANSGLYCOLASE-RELATED"/>
    <property type="match status" value="1"/>
</dbReference>
<organism evidence="3 4">
    <name type="scientific">Beijerinckia indica subsp. indica (strain ATCC 9039 / DSM 1715 / NCIMB 8712)</name>
    <dbReference type="NCBI Taxonomy" id="395963"/>
    <lineage>
        <taxon>Bacteria</taxon>
        <taxon>Pseudomonadati</taxon>
        <taxon>Pseudomonadota</taxon>
        <taxon>Alphaproteobacteria</taxon>
        <taxon>Hyphomicrobiales</taxon>
        <taxon>Beijerinckiaceae</taxon>
        <taxon>Beijerinckia</taxon>
    </lineage>
</organism>
<accession>B2IGV1</accession>
<dbReference type="eggNOG" id="COG3409">
    <property type="taxonomic scope" value="Bacteria"/>
</dbReference>
<proteinExistence type="predicted"/>
<dbReference type="AlphaFoldDB" id="B2IGV1"/>
<dbReference type="InterPro" id="IPR036366">
    <property type="entry name" value="PGBDSf"/>
</dbReference>
<dbReference type="KEGG" id="bid:Bind_3645"/>
<dbReference type="GO" id="GO:0009253">
    <property type="term" value="P:peptidoglycan catabolic process"/>
    <property type="evidence" value="ECO:0007669"/>
    <property type="project" value="TreeGrafter"/>
</dbReference>
<evidence type="ECO:0000259" key="1">
    <source>
        <dbReference type="Pfam" id="PF01471"/>
    </source>
</evidence>
<dbReference type="SUPFAM" id="SSF53955">
    <property type="entry name" value="Lysozyme-like"/>
    <property type="match status" value="1"/>
</dbReference>
<evidence type="ECO:0000313" key="4">
    <source>
        <dbReference type="Proteomes" id="UP000001695"/>
    </source>
</evidence>
<dbReference type="RefSeq" id="WP_012386545.1">
    <property type="nucleotide sequence ID" value="NC_010581.1"/>
</dbReference>
<dbReference type="InterPro" id="IPR023346">
    <property type="entry name" value="Lysozyme-like_dom_sf"/>
</dbReference>
<dbReference type="CAZy" id="GH103">
    <property type="family name" value="Glycoside Hydrolase Family 103"/>
</dbReference>
<dbReference type="Pfam" id="PF13406">
    <property type="entry name" value="SLT_2"/>
    <property type="match status" value="1"/>
</dbReference>
<dbReference type="HOGENOM" id="CLU_035402_0_2_5"/>
<dbReference type="InterPro" id="IPR043426">
    <property type="entry name" value="MltB-like"/>
</dbReference>
<dbReference type="InterPro" id="IPR036365">
    <property type="entry name" value="PGBD-like_sf"/>
</dbReference>
<dbReference type="eggNOG" id="COG2951">
    <property type="taxonomic scope" value="Bacteria"/>
</dbReference>
<feature type="domain" description="Peptidoglycan binding-like" evidence="1">
    <location>
        <begin position="361"/>
        <end position="417"/>
    </location>
</feature>
<reference evidence="4" key="1">
    <citation type="submission" date="2008-03" db="EMBL/GenBank/DDBJ databases">
        <title>Complete sequence of chromosome of Beijerinckia indica subsp. indica ATCC 9039.</title>
        <authorList>
            <consortium name="US DOE Joint Genome Institute"/>
            <person name="Copeland A."/>
            <person name="Lucas S."/>
            <person name="Lapidus A."/>
            <person name="Glavina del Rio T."/>
            <person name="Dalin E."/>
            <person name="Tice H."/>
            <person name="Bruce D."/>
            <person name="Goodwin L."/>
            <person name="Pitluck S."/>
            <person name="LaButti K."/>
            <person name="Schmutz J."/>
            <person name="Larimer F."/>
            <person name="Land M."/>
            <person name="Hauser L."/>
            <person name="Kyrpides N."/>
            <person name="Mikhailova N."/>
            <person name="Dunfield P.F."/>
            <person name="Dedysh S.N."/>
            <person name="Liesack W."/>
            <person name="Saw J.H."/>
            <person name="Alam M."/>
            <person name="Chen Y."/>
            <person name="Murrell J.C."/>
            <person name="Richardson P."/>
        </authorList>
    </citation>
    <scope>NUCLEOTIDE SEQUENCE [LARGE SCALE GENOMIC DNA]</scope>
    <source>
        <strain evidence="4">ATCC 9039 / DSM 1715 / NCIMB 8712</strain>
    </source>
</reference>
<sequence length="419" mass="45386">MHKNRVMHVQNIARFRPRWPAAKAGFEKAWLLLALGIVLTQGQGQAAGAEFETCVASLRANAQAQGTTSATLARTLDSVQFDPEIIPLSTNQPEFKTPIWDYLSGLVDQERVDDGRSMMQRHAQAFATAEQRFSVDRAVIAAVWGVESDFGRGFGTRPVIRSLTTLSCAGPRQSYFRSELLAALKIVQNGDIEPSQFNGSWAGAFGHTQFMPSTFLRTAVDLDGDGRRDLINSVPDALGSTAAYLRKGGWTPGLEWGYEVLLPPHYAGPSGRTRKEPLATWAARGLRRMDGAPLSGATPAGLLLPAGPTGPAFLVTRNFEAIYSYNAAESYALAIALLSNRLRGRPGLVAAWPTDDPGLSRAERREVQALLMRQGYDLDGKADGVIGTKSRQAISDFQQRHGLAPNGRASASVLAALRR</sequence>
<reference evidence="3 4" key="2">
    <citation type="journal article" date="2010" name="J. Bacteriol.">
        <title>Complete genome sequence of Beijerinckia indica subsp. indica.</title>
        <authorList>
            <person name="Tamas I."/>
            <person name="Dedysh S.N."/>
            <person name="Liesack W."/>
            <person name="Stott M.B."/>
            <person name="Alam M."/>
            <person name="Murrell J.C."/>
            <person name="Dunfield P.F."/>
        </authorList>
    </citation>
    <scope>NUCLEOTIDE SEQUENCE [LARGE SCALE GENOMIC DNA]</scope>
    <source>
        <strain evidence="4">ATCC 9039 / DSM 1715 / NCIMB 8712</strain>
    </source>
</reference>
<evidence type="ECO:0000259" key="2">
    <source>
        <dbReference type="Pfam" id="PF13406"/>
    </source>
</evidence>
<dbReference type="EMBL" id="CP001016">
    <property type="protein sequence ID" value="ACB97197.1"/>
    <property type="molecule type" value="Genomic_DNA"/>
</dbReference>
<dbReference type="Proteomes" id="UP000001695">
    <property type="component" value="Chromosome"/>
</dbReference>
<evidence type="ECO:0000313" key="3">
    <source>
        <dbReference type="EMBL" id="ACB97197.1"/>
    </source>
</evidence>
<dbReference type="InterPro" id="IPR011970">
    <property type="entry name" value="MltB_2"/>
</dbReference>
<dbReference type="FunFam" id="1.10.8.350:FF:000001">
    <property type="entry name" value="Lytic murein transglycosylase B"/>
    <property type="match status" value="1"/>
</dbReference>
<dbReference type="NCBIfam" id="TIGR02283">
    <property type="entry name" value="MltB_2"/>
    <property type="match status" value="1"/>
</dbReference>
<dbReference type="PANTHER" id="PTHR30163">
    <property type="entry name" value="MEMBRANE-BOUND LYTIC MUREIN TRANSGLYCOSYLASE B"/>
    <property type="match status" value="1"/>
</dbReference>
<dbReference type="InterPro" id="IPR031304">
    <property type="entry name" value="SLT_2"/>
</dbReference>
<dbReference type="Gene3D" id="1.10.101.10">
    <property type="entry name" value="PGBD-like superfamily/PGBD"/>
    <property type="match status" value="1"/>
</dbReference>
<feature type="domain" description="Transglycosylase SLT" evidence="2">
    <location>
        <begin position="51"/>
        <end position="339"/>
    </location>
</feature>
<dbReference type="Pfam" id="PF01471">
    <property type="entry name" value="PG_binding_1"/>
    <property type="match status" value="1"/>
</dbReference>
<dbReference type="GO" id="GO:0008933">
    <property type="term" value="F:peptidoglycan lytic transglycosylase activity"/>
    <property type="evidence" value="ECO:0007669"/>
    <property type="project" value="TreeGrafter"/>
</dbReference>
<dbReference type="Gene3D" id="1.10.530.10">
    <property type="match status" value="1"/>
</dbReference>
<name>B2IGV1_BEII9</name>